<dbReference type="SMART" id="SM00543">
    <property type="entry name" value="MIF4G"/>
    <property type="match status" value="1"/>
</dbReference>
<evidence type="ECO:0000313" key="6">
    <source>
        <dbReference type="EnsemblMetazoa" id="SMAR010766-PA"/>
    </source>
</evidence>
<feature type="compositionally biased region" description="Acidic residues" evidence="4">
    <location>
        <begin position="214"/>
        <end position="225"/>
    </location>
</feature>
<evidence type="ECO:0000259" key="5">
    <source>
        <dbReference type="PROSITE" id="PS51366"/>
    </source>
</evidence>
<dbReference type="Pfam" id="PF02847">
    <property type="entry name" value="MA3"/>
    <property type="match status" value="1"/>
</dbReference>
<dbReference type="InterPro" id="IPR016024">
    <property type="entry name" value="ARM-type_fold"/>
</dbReference>
<comment type="subcellular location">
    <subcellularLocation>
        <location evidence="1">Nucleus</location>
        <location evidence="1">Nucleolus</location>
    </subcellularLocation>
</comment>
<dbReference type="EMBL" id="JH432001">
    <property type="status" value="NOT_ANNOTATED_CDS"/>
    <property type="molecule type" value="Genomic_DNA"/>
</dbReference>
<protein>
    <recommendedName>
        <fullName evidence="5">MI domain-containing protein</fullName>
    </recommendedName>
</protein>
<feature type="region of interest" description="Disordered" evidence="4">
    <location>
        <begin position="144"/>
        <end position="184"/>
    </location>
</feature>
<dbReference type="STRING" id="126957.T1JAJ7"/>
<dbReference type="PANTHER" id="PTHR18034:SF4">
    <property type="entry name" value="NUCLEOLAR MIF4G DOMAIN-CONTAINING PROTEIN 1"/>
    <property type="match status" value="1"/>
</dbReference>
<dbReference type="InterPro" id="IPR050781">
    <property type="entry name" value="CWC22_splicing_factor"/>
</dbReference>
<dbReference type="SMART" id="SM00544">
    <property type="entry name" value="MA3"/>
    <property type="match status" value="1"/>
</dbReference>
<evidence type="ECO:0000256" key="4">
    <source>
        <dbReference type="SAM" id="MobiDB-lite"/>
    </source>
</evidence>
<dbReference type="SUPFAM" id="SSF48371">
    <property type="entry name" value="ARM repeat"/>
    <property type="match status" value="1"/>
</dbReference>
<dbReference type="Proteomes" id="UP000014500">
    <property type="component" value="Unassembled WGS sequence"/>
</dbReference>
<feature type="compositionally biased region" description="Acidic residues" evidence="4">
    <location>
        <begin position="174"/>
        <end position="184"/>
    </location>
</feature>
<dbReference type="PhylomeDB" id="T1JAJ7"/>
<dbReference type="GO" id="GO:0003723">
    <property type="term" value="F:RNA binding"/>
    <property type="evidence" value="ECO:0007669"/>
    <property type="project" value="InterPro"/>
</dbReference>
<evidence type="ECO:0000256" key="3">
    <source>
        <dbReference type="ARBA" id="ARBA00023242"/>
    </source>
</evidence>
<feature type="compositionally biased region" description="Basic residues" evidence="4">
    <location>
        <begin position="11"/>
        <end position="23"/>
    </location>
</feature>
<dbReference type="eggNOG" id="KOG2141">
    <property type="taxonomic scope" value="Eukaryota"/>
</dbReference>
<feature type="region of interest" description="Disordered" evidence="4">
    <location>
        <begin position="1"/>
        <end position="23"/>
    </location>
</feature>
<organism evidence="6 7">
    <name type="scientific">Strigamia maritima</name>
    <name type="common">European centipede</name>
    <name type="synonym">Geophilus maritimus</name>
    <dbReference type="NCBI Taxonomy" id="126957"/>
    <lineage>
        <taxon>Eukaryota</taxon>
        <taxon>Metazoa</taxon>
        <taxon>Ecdysozoa</taxon>
        <taxon>Arthropoda</taxon>
        <taxon>Myriapoda</taxon>
        <taxon>Chilopoda</taxon>
        <taxon>Pleurostigmophora</taxon>
        <taxon>Geophilomorpha</taxon>
        <taxon>Linotaeniidae</taxon>
        <taxon>Strigamia</taxon>
    </lineage>
</organism>
<feature type="domain" description="MI" evidence="5">
    <location>
        <begin position="565"/>
        <end position="681"/>
    </location>
</feature>
<dbReference type="HOGENOM" id="CLU_006786_0_0_1"/>
<keyword evidence="3" id="KW-0539">Nucleus</keyword>
<comment type="similarity">
    <text evidence="2">Belongs to the CWC22 family.</text>
</comment>
<dbReference type="PANTHER" id="PTHR18034">
    <property type="entry name" value="CELL CYCLE CONTROL PROTEIN CWF22-RELATED"/>
    <property type="match status" value="1"/>
</dbReference>
<dbReference type="Gene3D" id="1.25.40.180">
    <property type="match status" value="1"/>
</dbReference>
<reference evidence="6" key="2">
    <citation type="submission" date="2015-02" db="UniProtKB">
        <authorList>
            <consortium name="EnsemblMetazoa"/>
        </authorList>
    </citation>
    <scope>IDENTIFICATION</scope>
</reference>
<dbReference type="EnsemblMetazoa" id="SMAR010766-RA">
    <property type="protein sequence ID" value="SMAR010766-PA"/>
    <property type="gene ID" value="SMAR010766"/>
</dbReference>
<evidence type="ECO:0000256" key="1">
    <source>
        <dbReference type="ARBA" id="ARBA00004604"/>
    </source>
</evidence>
<feature type="region of interest" description="Disordered" evidence="4">
    <location>
        <begin position="213"/>
        <end position="254"/>
    </location>
</feature>
<evidence type="ECO:0000313" key="7">
    <source>
        <dbReference type="Proteomes" id="UP000014500"/>
    </source>
</evidence>
<dbReference type="InterPro" id="IPR003890">
    <property type="entry name" value="MIF4G-like_typ-3"/>
</dbReference>
<sequence>MGKPDRLLSRKERRKKERHMKKAKKCAIYMKKHMKNPQISEEVKIQCEEVVGKKSQTVGSAKLLKIKKKERKRDTAGDIRRKQLEEENIREDRNIRNLEKKMKMNRRKRKTLPKCFIDDGLSYILEACDSETVKLLDPAKEFIEKDDFEEEEMESDKNEMDSDNDEMESNKDDMESDKDEIEFDVDAMESVKKKIATTSKKSVRWKDEIKDTDLATEDDNDDVSDQEMGYSDQEIENSDLSGNENGEKNNDVKPDLWEDIYGRKRDKEGKVVISQPEGKYIPPSKRCDASGSENIIEDLYLNNSRNDMNATLESLFYSSLVQYTLTPERLIQEHAMLIVLLHVNVGSEVGAHFLQSLVGKFNELHSSEIEEENKEIHNILLLLANLYNFKVVTSLLMINLLQVLAEKFSTLDLELILLLLKSIGFVLRKDDPVNLKNIILKLQSKAHESSQGENEARVRFMLDTLMAIKNNNMNKIPNYDPSHMDRLRKLFSGFVRKGCCINPLTISLDDLLNAETKGRWWIVGSSWSGDQLSNLDKKSNGATVATVQINEKILALAKKQRMNTDIRRNIFCIIMTAEDCVDCFEKLMKLGLQTSQEREIIHVIINCCMNEVNFNPYYAHLAAKFCICDRRFQMAFQYSLWDRFKELDNLKKTQSSNVAEFLAVLFTAQNLSISILKVIHFSEMNKHLVRFLRQLLIRVLLHDNFRIVFQKINPSPKLRMFREGLRLFLRHFILRVKDKIDIANSSELEERINEAEQILVAAESAVRF</sequence>
<dbReference type="AlphaFoldDB" id="T1JAJ7"/>
<dbReference type="OMA" id="MQYYAKK"/>
<proteinExistence type="inferred from homology"/>
<dbReference type="GO" id="GO:0042274">
    <property type="term" value="P:ribosomal small subunit biogenesis"/>
    <property type="evidence" value="ECO:0007669"/>
    <property type="project" value="TreeGrafter"/>
</dbReference>
<dbReference type="InterPro" id="IPR003891">
    <property type="entry name" value="Initiation_fac_eIF4g_MI"/>
</dbReference>
<name>T1JAJ7_STRMM</name>
<evidence type="ECO:0000256" key="2">
    <source>
        <dbReference type="ARBA" id="ARBA00006856"/>
    </source>
</evidence>
<dbReference type="Pfam" id="PF02854">
    <property type="entry name" value="MIF4G"/>
    <property type="match status" value="1"/>
</dbReference>
<dbReference type="GO" id="GO:0005730">
    <property type="term" value="C:nucleolus"/>
    <property type="evidence" value="ECO:0007669"/>
    <property type="project" value="UniProtKB-SubCell"/>
</dbReference>
<feature type="compositionally biased region" description="Basic and acidic residues" evidence="4">
    <location>
        <begin position="1"/>
        <end position="10"/>
    </location>
</feature>
<keyword evidence="7" id="KW-1185">Reference proteome</keyword>
<accession>T1JAJ7</accession>
<dbReference type="PROSITE" id="PS51366">
    <property type="entry name" value="MI"/>
    <property type="match status" value="1"/>
</dbReference>
<reference evidence="7" key="1">
    <citation type="submission" date="2011-05" db="EMBL/GenBank/DDBJ databases">
        <authorList>
            <person name="Richards S.R."/>
            <person name="Qu J."/>
            <person name="Jiang H."/>
            <person name="Jhangiani S.N."/>
            <person name="Agravi P."/>
            <person name="Goodspeed R."/>
            <person name="Gross S."/>
            <person name="Mandapat C."/>
            <person name="Jackson L."/>
            <person name="Mathew T."/>
            <person name="Pu L."/>
            <person name="Thornton R."/>
            <person name="Saada N."/>
            <person name="Wilczek-Boney K.B."/>
            <person name="Lee S."/>
            <person name="Kovar C."/>
            <person name="Wu Y."/>
            <person name="Scherer S.E."/>
            <person name="Worley K.C."/>
            <person name="Muzny D.M."/>
            <person name="Gibbs R."/>
        </authorList>
    </citation>
    <scope>NUCLEOTIDE SEQUENCE</scope>
    <source>
        <strain evidence="7">Brora</strain>
    </source>
</reference>
<feature type="compositionally biased region" description="Basic and acidic residues" evidence="4">
    <location>
        <begin position="245"/>
        <end position="254"/>
    </location>
</feature>